<dbReference type="GO" id="GO:0016137">
    <property type="term" value="P:glycoside metabolic process"/>
    <property type="evidence" value="ECO:0007669"/>
    <property type="project" value="UniProtKB-ARBA"/>
</dbReference>
<dbReference type="PANTHER" id="PTHR12993:SF26">
    <property type="entry name" value="1D-MYO-INOSITOL 2-ACETAMIDO-2-DEOXY-ALPHA-D-GLUCOPYRANOSIDE DEACETYLASE"/>
    <property type="match status" value="1"/>
</dbReference>
<dbReference type="SUPFAM" id="SSF102588">
    <property type="entry name" value="LmbE-like"/>
    <property type="match status" value="1"/>
</dbReference>
<accession>W6JYC2</accession>
<dbReference type="RefSeq" id="WP_053083996.1">
    <property type="nucleotide sequence ID" value="NZ_HG764815.1"/>
</dbReference>
<dbReference type="GO" id="GO:0016811">
    <property type="term" value="F:hydrolase activity, acting on carbon-nitrogen (but not peptide) bonds, in linear amides"/>
    <property type="evidence" value="ECO:0007669"/>
    <property type="project" value="TreeGrafter"/>
</dbReference>
<dbReference type="InterPro" id="IPR024078">
    <property type="entry name" value="LmbE-like_dom_sf"/>
</dbReference>
<dbReference type="Gene3D" id="3.40.50.10320">
    <property type="entry name" value="LmbE-like"/>
    <property type="match status" value="1"/>
</dbReference>
<gene>
    <name evidence="2" type="ORF">BN11_320001</name>
</gene>
<dbReference type="InterPro" id="IPR003737">
    <property type="entry name" value="GlcNAc_PI_deacetylase-related"/>
</dbReference>
<proteinExistence type="predicted"/>
<keyword evidence="1" id="KW-0862">Zinc</keyword>
<dbReference type="Proteomes" id="UP000035763">
    <property type="component" value="Unassembled WGS sequence"/>
</dbReference>
<keyword evidence="3" id="KW-1185">Reference proteome</keyword>
<sequence>MSLLEGLRGQNVVVAHAHPDDETLATGALLAEIASAPGEVHVVTATRGERGELMPGLPGRAADLVPGSWSYVAYREGELAAALSALGIRHHAFLGQPPARAEGLPSRSYADSGMRWVSPGVAGPAADVGADAFTAAGVGEAAGDLAAYLRAADADLVISYDAGGGYHHPDHVRMHEVAKTAARECGLTFLEVIPPGRDDIPGDLDTIEWTDLSRHLPTVQAALRAHASQVQVEGGDVVHVGGQREPIVTRVGLRRA</sequence>
<dbReference type="EMBL" id="CAJA01000246">
    <property type="protein sequence ID" value="CCH73731.1"/>
    <property type="molecule type" value="Genomic_DNA"/>
</dbReference>
<comment type="caution">
    <text evidence="2">The sequence shown here is derived from an EMBL/GenBank/DDBJ whole genome shotgun (WGS) entry which is preliminary data.</text>
</comment>
<dbReference type="Pfam" id="PF02585">
    <property type="entry name" value="PIG-L"/>
    <property type="match status" value="1"/>
</dbReference>
<dbReference type="PANTHER" id="PTHR12993">
    <property type="entry name" value="N-ACETYLGLUCOSAMINYL-PHOSPHATIDYLINOSITOL DE-N-ACETYLASE-RELATED"/>
    <property type="match status" value="1"/>
</dbReference>
<dbReference type="OrthoDB" id="158614at2"/>
<evidence type="ECO:0000256" key="1">
    <source>
        <dbReference type="ARBA" id="ARBA00022833"/>
    </source>
</evidence>
<evidence type="ECO:0000313" key="2">
    <source>
        <dbReference type="EMBL" id="CCH73731.1"/>
    </source>
</evidence>
<organism evidence="2 3">
    <name type="scientific">Nostocoides australiense Ben110</name>
    <dbReference type="NCBI Taxonomy" id="1193182"/>
    <lineage>
        <taxon>Bacteria</taxon>
        <taxon>Bacillati</taxon>
        <taxon>Actinomycetota</taxon>
        <taxon>Actinomycetes</taxon>
        <taxon>Micrococcales</taxon>
        <taxon>Intrasporangiaceae</taxon>
        <taxon>Nostocoides</taxon>
    </lineage>
</organism>
<protein>
    <submittedName>
        <fullName evidence="2">LmbE-like protein</fullName>
    </submittedName>
</protein>
<evidence type="ECO:0000313" key="3">
    <source>
        <dbReference type="Proteomes" id="UP000035763"/>
    </source>
</evidence>
<reference evidence="2 3" key="1">
    <citation type="journal article" date="2013" name="ISME J.">
        <title>A metabolic model for members of the genus Tetrasphaera involved in enhanced biological phosphorus removal.</title>
        <authorList>
            <person name="Kristiansen R."/>
            <person name="Nguyen H.T.T."/>
            <person name="Saunders A.M."/>
            <person name="Nielsen J.L."/>
            <person name="Wimmer R."/>
            <person name="Le V.Q."/>
            <person name="McIlroy S.J."/>
            <person name="Petrovski S."/>
            <person name="Seviour R.J."/>
            <person name="Calteau A."/>
            <person name="Nielsen K.L."/>
            <person name="Nielsen P.H."/>
        </authorList>
    </citation>
    <scope>NUCLEOTIDE SEQUENCE [LARGE SCALE GENOMIC DNA]</scope>
    <source>
        <strain evidence="2 3">Ben110</strain>
    </source>
</reference>
<dbReference type="STRING" id="1193182.BN11_320001"/>
<dbReference type="AlphaFoldDB" id="W6JYC2"/>
<name>W6JYC2_9MICO</name>